<organism evidence="2 3">
    <name type="scientific">Patella caerulea</name>
    <name type="common">Rayed Mediterranean limpet</name>
    <dbReference type="NCBI Taxonomy" id="87958"/>
    <lineage>
        <taxon>Eukaryota</taxon>
        <taxon>Metazoa</taxon>
        <taxon>Spiralia</taxon>
        <taxon>Lophotrochozoa</taxon>
        <taxon>Mollusca</taxon>
        <taxon>Gastropoda</taxon>
        <taxon>Patellogastropoda</taxon>
        <taxon>Patelloidea</taxon>
        <taxon>Patellidae</taxon>
        <taxon>Patella</taxon>
    </lineage>
</organism>
<proteinExistence type="predicted"/>
<sequence length="77" mass="9096">MYHVFLKLINVVARYIMNGLMLLTGLTRWLGLRNSRLWPHITIGLAEEIAKEEKERLEKLEADRLMRMKGIIEEENS</sequence>
<keyword evidence="1" id="KW-1133">Transmembrane helix</keyword>
<keyword evidence="1" id="KW-0812">Transmembrane</keyword>
<comment type="caution">
    <text evidence="2">The sequence shown here is derived from an EMBL/GenBank/DDBJ whole genome shotgun (WGS) entry which is preliminary data.</text>
</comment>
<name>A0AAN8PY16_PATCE</name>
<accession>A0AAN8PY16</accession>
<protein>
    <submittedName>
        <fullName evidence="2">Uncharacterized protein</fullName>
    </submittedName>
</protein>
<dbReference type="EMBL" id="JAZGQO010000006">
    <property type="protein sequence ID" value="KAK6185684.1"/>
    <property type="molecule type" value="Genomic_DNA"/>
</dbReference>
<gene>
    <name evidence="2" type="ORF">SNE40_007864</name>
</gene>
<reference evidence="2 3" key="1">
    <citation type="submission" date="2024-01" db="EMBL/GenBank/DDBJ databases">
        <title>The genome of the rayed Mediterranean limpet Patella caerulea (Linnaeus, 1758).</title>
        <authorList>
            <person name="Anh-Thu Weber A."/>
            <person name="Halstead-Nussloch G."/>
        </authorList>
    </citation>
    <scope>NUCLEOTIDE SEQUENCE [LARGE SCALE GENOMIC DNA]</scope>
    <source>
        <strain evidence="2">AATW-2023a</strain>
        <tissue evidence="2">Whole specimen</tissue>
    </source>
</reference>
<feature type="transmembrane region" description="Helical" evidence="1">
    <location>
        <begin position="12"/>
        <end position="31"/>
    </location>
</feature>
<evidence type="ECO:0000313" key="2">
    <source>
        <dbReference type="EMBL" id="KAK6185684.1"/>
    </source>
</evidence>
<dbReference type="Proteomes" id="UP001347796">
    <property type="component" value="Unassembled WGS sequence"/>
</dbReference>
<keyword evidence="1" id="KW-0472">Membrane</keyword>
<evidence type="ECO:0000256" key="1">
    <source>
        <dbReference type="SAM" id="Phobius"/>
    </source>
</evidence>
<keyword evidence="3" id="KW-1185">Reference proteome</keyword>
<dbReference type="AlphaFoldDB" id="A0AAN8PY16"/>
<evidence type="ECO:0000313" key="3">
    <source>
        <dbReference type="Proteomes" id="UP001347796"/>
    </source>
</evidence>